<dbReference type="AlphaFoldDB" id="A0A2P4Y1B4"/>
<sequence>MWRKHIRKIQDETIVQVYTNAKGWWNSDLTINFYPLMLTNPILLLLGDFSSHWTTEVIKFAKDIGVTLMAVHPNATSEPQPADTTWNGPLERTPNAATWGLKAPDCPELCAWINITWGDVSPATICAGFKKCGLVEQCKENEEITEHTTELYENADDNAEEVLRAGLLEKEIGGYSLDADFDDMFRAVTETNE</sequence>
<evidence type="ECO:0008006" key="3">
    <source>
        <dbReference type="Google" id="ProtNLM"/>
    </source>
</evidence>
<dbReference type="EMBL" id="NCKW01006449">
    <property type="protein sequence ID" value="POM71612.1"/>
    <property type="molecule type" value="Genomic_DNA"/>
</dbReference>
<reference evidence="1 2" key="1">
    <citation type="journal article" date="2017" name="Genome Biol. Evol.">
        <title>Phytophthora megakarya and P. palmivora, closely related causal agents of cacao black pod rot, underwent increases in genome sizes and gene numbers by different mechanisms.</title>
        <authorList>
            <person name="Ali S.S."/>
            <person name="Shao J."/>
            <person name="Lary D.J."/>
            <person name="Kronmiller B."/>
            <person name="Shen D."/>
            <person name="Strem M.D."/>
            <person name="Amoako-Attah I."/>
            <person name="Akrofi A.Y."/>
            <person name="Begoude B.A."/>
            <person name="Ten Hoopen G.M."/>
            <person name="Coulibaly K."/>
            <person name="Kebe B.I."/>
            <person name="Melnick R.L."/>
            <person name="Guiltinan M.J."/>
            <person name="Tyler B.M."/>
            <person name="Meinhardt L.W."/>
            <person name="Bailey B.A."/>
        </authorList>
    </citation>
    <scope>NUCLEOTIDE SEQUENCE [LARGE SCALE GENOMIC DNA]</scope>
    <source>
        <strain evidence="2">sbr112.9</strain>
    </source>
</reference>
<gene>
    <name evidence="1" type="ORF">PHPALM_11792</name>
</gene>
<protein>
    <recommendedName>
        <fullName evidence="3">DDE-1 domain-containing protein</fullName>
    </recommendedName>
</protein>
<organism evidence="1 2">
    <name type="scientific">Phytophthora palmivora</name>
    <dbReference type="NCBI Taxonomy" id="4796"/>
    <lineage>
        <taxon>Eukaryota</taxon>
        <taxon>Sar</taxon>
        <taxon>Stramenopiles</taxon>
        <taxon>Oomycota</taxon>
        <taxon>Peronosporomycetes</taxon>
        <taxon>Peronosporales</taxon>
        <taxon>Peronosporaceae</taxon>
        <taxon>Phytophthora</taxon>
    </lineage>
</organism>
<comment type="caution">
    <text evidence="1">The sequence shown here is derived from an EMBL/GenBank/DDBJ whole genome shotgun (WGS) entry which is preliminary data.</text>
</comment>
<evidence type="ECO:0000313" key="1">
    <source>
        <dbReference type="EMBL" id="POM71612.1"/>
    </source>
</evidence>
<keyword evidence="2" id="KW-1185">Reference proteome</keyword>
<accession>A0A2P4Y1B4</accession>
<name>A0A2P4Y1B4_9STRA</name>
<proteinExistence type="predicted"/>
<dbReference type="Proteomes" id="UP000237271">
    <property type="component" value="Unassembled WGS sequence"/>
</dbReference>
<evidence type="ECO:0000313" key="2">
    <source>
        <dbReference type="Proteomes" id="UP000237271"/>
    </source>
</evidence>